<sequence length="163" mass="17752">MVGTISIIVMLSTPTFAQPNVDSDKSLILLMNQPEIVGLREGVKSPDVIEPATVKKDRQADEDLILQAQIKALNIDTTGLTYDEIRKQLKTAGQAKQRATLQARAIALKIDIGGLTNDQARLKIKAVERTNTLTNILAQAKTLGIGIDIIPPKSNEQTRLCLL</sequence>
<evidence type="ECO:0000313" key="2">
    <source>
        <dbReference type="Proteomes" id="UP000298460"/>
    </source>
</evidence>
<proteinExistence type="predicted"/>
<reference evidence="1 2" key="1">
    <citation type="submission" date="2019-03" db="EMBL/GenBank/DDBJ databases">
        <title>Draft Genome Sequence of Desulfosporosinus fructosivorans Strain 63.6F, Isolated from Marine Sediment in the Baltic Sea.</title>
        <authorList>
            <person name="Hausmann B."/>
            <person name="Vandieken V."/>
            <person name="Pjevac P."/>
            <person name="Schreck K."/>
            <person name="Herbold C.W."/>
            <person name="Loy A."/>
        </authorList>
    </citation>
    <scope>NUCLEOTIDE SEQUENCE [LARGE SCALE GENOMIC DNA]</scope>
    <source>
        <strain evidence="1 2">63.6F</strain>
    </source>
</reference>
<protein>
    <submittedName>
        <fullName evidence="1">Uncharacterized protein</fullName>
    </submittedName>
</protein>
<organism evidence="1 2">
    <name type="scientific">Desulfosporosinus fructosivorans</name>
    <dbReference type="NCBI Taxonomy" id="2018669"/>
    <lineage>
        <taxon>Bacteria</taxon>
        <taxon>Bacillati</taxon>
        <taxon>Bacillota</taxon>
        <taxon>Clostridia</taxon>
        <taxon>Eubacteriales</taxon>
        <taxon>Desulfitobacteriaceae</taxon>
        <taxon>Desulfosporosinus</taxon>
    </lineage>
</organism>
<name>A0A4Z0R079_9FIRM</name>
<dbReference type="Proteomes" id="UP000298460">
    <property type="component" value="Unassembled WGS sequence"/>
</dbReference>
<accession>A0A4Z0R079</accession>
<evidence type="ECO:0000313" key="1">
    <source>
        <dbReference type="EMBL" id="TGE36441.1"/>
    </source>
</evidence>
<dbReference type="EMBL" id="SPQQ01000008">
    <property type="protein sequence ID" value="TGE36441.1"/>
    <property type="molecule type" value="Genomic_DNA"/>
</dbReference>
<gene>
    <name evidence="1" type="ORF">E4K67_20635</name>
</gene>
<keyword evidence="2" id="KW-1185">Reference proteome</keyword>
<comment type="caution">
    <text evidence="1">The sequence shown here is derived from an EMBL/GenBank/DDBJ whole genome shotgun (WGS) entry which is preliminary data.</text>
</comment>
<dbReference type="OrthoDB" id="1797925at2"/>
<dbReference type="AlphaFoldDB" id="A0A4Z0R079"/>